<feature type="region of interest" description="Disordered" evidence="6">
    <location>
        <begin position="1"/>
        <end position="25"/>
    </location>
</feature>
<dbReference type="InterPro" id="IPR027417">
    <property type="entry name" value="P-loop_NTPase"/>
</dbReference>
<feature type="transmembrane region" description="Helical" evidence="7">
    <location>
        <begin position="614"/>
        <end position="632"/>
    </location>
</feature>
<dbReference type="SUPFAM" id="SSF52540">
    <property type="entry name" value="P-loop containing nucleoside triphosphate hydrolases"/>
    <property type="match status" value="1"/>
</dbReference>
<comment type="subcellular location">
    <subcellularLocation>
        <location evidence="1">Membrane</location>
        <topology evidence="1">Multi-pass membrane protein</topology>
    </subcellularLocation>
</comment>
<keyword evidence="3 7" id="KW-0812">Transmembrane</keyword>
<feature type="transmembrane region" description="Helical" evidence="7">
    <location>
        <begin position="586"/>
        <end position="608"/>
    </location>
</feature>
<dbReference type="InterPro" id="IPR003439">
    <property type="entry name" value="ABC_transporter-like_ATP-bd"/>
</dbReference>
<keyword evidence="4 7" id="KW-1133">Transmembrane helix</keyword>
<dbReference type="GO" id="GO:0140359">
    <property type="term" value="F:ABC-type transporter activity"/>
    <property type="evidence" value="ECO:0007669"/>
    <property type="project" value="InterPro"/>
</dbReference>
<feature type="transmembrane region" description="Helical" evidence="7">
    <location>
        <begin position="549"/>
        <end position="574"/>
    </location>
</feature>
<keyword evidence="2" id="KW-0813">Transport</keyword>
<evidence type="ECO:0000259" key="8">
    <source>
        <dbReference type="PROSITE" id="PS50893"/>
    </source>
</evidence>
<dbReference type="Proteomes" id="UP000601435">
    <property type="component" value="Unassembled WGS sequence"/>
</dbReference>
<dbReference type="Pfam" id="PF01061">
    <property type="entry name" value="ABC2_membrane"/>
    <property type="match status" value="1"/>
</dbReference>
<dbReference type="GO" id="GO:0016020">
    <property type="term" value="C:membrane"/>
    <property type="evidence" value="ECO:0007669"/>
    <property type="project" value="UniProtKB-SubCell"/>
</dbReference>
<dbReference type="InterPro" id="IPR013525">
    <property type="entry name" value="ABC2_TM"/>
</dbReference>
<dbReference type="Pfam" id="PF00005">
    <property type="entry name" value="ABC_tran"/>
    <property type="match status" value="1"/>
</dbReference>
<evidence type="ECO:0000313" key="9">
    <source>
        <dbReference type="EMBL" id="CAE7925139.1"/>
    </source>
</evidence>
<proteinExistence type="predicted"/>
<evidence type="ECO:0000256" key="5">
    <source>
        <dbReference type="ARBA" id="ARBA00023136"/>
    </source>
</evidence>
<gene>
    <name evidence="9" type="primary">abcG2</name>
    <name evidence="9" type="ORF">SNEC2469_LOCUS32012</name>
</gene>
<dbReference type="PANTHER" id="PTHR48041">
    <property type="entry name" value="ABC TRANSPORTER G FAMILY MEMBER 28"/>
    <property type="match status" value="1"/>
</dbReference>
<evidence type="ECO:0000256" key="7">
    <source>
        <dbReference type="SAM" id="Phobius"/>
    </source>
</evidence>
<sequence>MAEALPAEAAKPEEVGETRRSGSFPPAWLLGRFRRADSGERTSRSLDAKITSDAEKSDGAIWRRWKSKMRMSEEALDCLEKGRGDASCDSVRSQSSDRSSDVSLTFKEVSFDVHLRGGQKKQILAPISGHFESGNLVAIMDITSCISSEDILADKKTAGYSGTIHFNGRPRDHLFPRVSAYVPQEEAMPKCLTVMEAGARAGTDFFGWLYILGVDAGYRGEAMEFNISLKIERPSQMTRKMQQLWLERRLAVLGLEKVKDHYIGDGTSLRGISGGQKRRLSLAKRLASGARVFFCDEPTSGLSATDAEACMRYMKHMCRYYNILVLVVIHQPRIEVANLFDELLLMTSGPGRAVYNGKMEDVIDYLRNAGFEVPLHANPLDFFMDLVTPERQDARVDTFVLHYRGKAEQEVASRVEAGLQAELVGAFQLLQEVHVYMQTWGNLTPLRDSVYARRFRTQLWVVFKRQLILRSRDKSGFLADLLGGLAKALVVGVVYMRTGELGAAQQTAFFFMLCMTCAIDGLKSMPAIIGERSIVKMEAAEVLYSEWAYIFSFGVLNTLQMLLVHSIFITVLFAMSGLRWQMYADVYLWSTLLAATMNALYLMVAAIAKDAQSAIVFSSPFMMLFLLFNGFTATRSSVVPWMRWAIDISPVAYSIQQMVYAAKHTYADDDGLVKGYEGVIQLSEYKDQPSRAIAVVAICFGIFKTVQLTAFRRLNKIQR</sequence>
<feature type="domain" description="ABC transporter" evidence="8">
    <location>
        <begin position="104"/>
        <end position="375"/>
    </location>
</feature>
<dbReference type="PROSITE" id="PS50893">
    <property type="entry name" value="ABC_TRANSPORTER_2"/>
    <property type="match status" value="1"/>
</dbReference>
<dbReference type="GO" id="GO:0016887">
    <property type="term" value="F:ATP hydrolysis activity"/>
    <property type="evidence" value="ECO:0007669"/>
    <property type="project" value="InterPro"/>
</dbReference>
<evidence type="ECO:0000313" key="10">
    <source>
        <dbReference type="Proteomes" id="UP000601435"/>
    </source>
</evidence>
<evidence type="ECO:0000256" key="3">
    <source>
        <dbReference type="ARBA" id="ARBA00022692"/>
    </source>
</evidence>
<dbReference type="EMBL" id="CAJNJA010079419">
    <property type="protein sequence ID" value="CAE7925139.1"/>
    <property type="molecule type" value="Genomic_DNA"/>
</dbReference>
<dbReference type="AlphaFoldDB" id="A0A813BZL5"/>
<evidence type="ECO:0000256" key="4">
    <source>
        <dbReference type="ARBA" id="ARBA00022989"/>
    </source>
</evidence>
<dbReference type="Gene3D" id="3.40.50.300">
    <property type="entry name" value="P-loop containing nucleotide triphosphate hydrolases"/>
    <property type="match status" value="1"/>
</dbReference>
<protein>
    <submittedName>
        <fullName evidence="9">AbcG2 protein</fullName>
    </submittedName>
</protein>
<feature type="transmembrane region" description="Helical" evidence="7">
    <location>
        <begin position="692"/>
        <end position="711"/>
    </location>
</feature>
<name>A0A813BZL5_9DINO</name>
<dbReference type="GO" id="GO:0005524">
    <property type="term" value="F:ATP binding"/>
    <property type="evidence" value="ECO:0007669"/>
    <property type="project" value="InterPro"/>
</dbReference>
<feature type="compositionally biased region" description="Basic and acidic residues" evidence="6">
    <location>
        <begin position="10"/>
        <end position="20"/>
    </location>
</feature>
<dbReference type="InterPro" id="IPR050352">
    <property type="entry name" value="ABCG_transporters"/>
</dbReference>
<dbReference type="InterPro" id="IPR043926">
    <property type="entry name" value="ABCG_dom"/>
</dbReference>
<dbReference type="OrthoDB" id="184675at2759"/>
<accession>A0A813BZL5</accession>
<organism evidence="9 10">
    <name type="scientific">Symbiodinium necroappetens</name>
    <dbReference type="NCBI Taxonomy" id="1628268"/>
    <lineage>
        <taxon>Eukaryota</taxon>
        <taxon>Sar</taxon>
        <taxon>Alveolata</taxon>
        <taxon>Dinophyceae</taxon>
        <taxon>Suessiales</taxon>
        <taxon>Symbiodiniaceae</taxon>
        <taxon>Symbiodinium</taxon>
    </lineage>
</organism>
<evidence type="ECO:0000256" key="2">
    <source>
        <dbReference type="ARBA" id="ARBA00022448"/>
    </source>
</evidence>
<comment type="caution">
    <text evidence="9">The sequence shown here is derived from an EMBL/GenBank/DDBJ whole genome shotgun (WGS) entry which is preliminary data.</text>
</comment>
<dbReference type="PANTHER" id="PTHR48041:SF91">
    <property type="entry name" value="ABC TRANSPORTER G FAMILY MEMBER 28"/>
    <property type="match status" value="1"/>
</dbReference>
<keyword evidence="10" id="KW-1185">Reference proteome</keyword>
<feature type="transmembrane region" description="Helical" evidence="7">
    <location>
        <begin position="508"/>
        <end position="529"/>
    </location>
</feature>
<dbReference type="Pfam" id="PF19055">
    <property type="entry name" value="ABC2_membrane_7"/>
    <property type="match status" value="1"/>
</dbReference>
<evidence type="ECO:0000256" key="6">
    <source>
        <dbReference type="SAM" id="MobiDB-lite"/>
    </source>
</evidence>
<evidence type="ECO:0000256" key="1">
    <source>
        <dbReference type="ARBA" id="ARBA00004141"/>
    </source>
</evidence>
<reference evidence="9" key="1">
    <citation type="submission" date="2021-02" db="EMBL/GenBank/DDBJ databases">
        <authorList>
            <person name="Dougan E. K."/>
            <person name="Rhodes N."/>
            <person name="Thang M."/>
            <person name="Chan C."/>
        </authorList>
    </citation>
    <scope>NUCLEOTIDE SEQUENCE</scope>
</reference>
<keyword evidence="5 7" id="KW-0472">Membrane</keyword>